<dbReference type="AlphaFoldDB" id="A0A7W7K1T3"/>
<reference evidence="1 2" key="1">
    <citation type="submission" date="2020-08" db="EMBL/GenBank/DDBJ databases">
        <title>Functional genomics of gut bacteria from endangered species of beetles.</title>
        <authorList>
            <person name="Carlos-Shanley C."/>
        </authorList>
    </citation>
    <scope>NUCLEOTIDE SEQUENCE [LARGE SCALE GENOMIC DNA]</scope>
    <source>
        <strain evidence="1 2">S00224</strain>
    </source>
</reference>
<dbReference type="InterPro" id="IPR010323">
    <property type="entry name" value="DUF924"/>
</dbReference>
<dbReference type="RefSeq" id="WP_184167373.1">
    <property type="nucleotide sequence ID" value="NZ_JACHLN010000002.1"/>
</dbReference>
<dbReference type="InterPro" id="IPR011990">
    <property type="entry name" value="TPR-like_helical_dom_sf"/>
</dbReference>
<dbReference type="Gene3D" id="1.20.58.320">
    <property type="entry name" value="TPR-like"/>
    <property type="match status" value="1"/>
</dbReference>
<dbReference type="Proteomes" id="UP000575241">
    <property type="component" value="Unassembled WGS sequence"/>
</dbReference>
<sequence>MTGDLGAATLDVHAKAREVLGFWFALTPEQHFARSAKLDAEIKARFGPLRDLVLGSGAAGWRDDPETLLAAIVLLDQFSRNLHRDSAEAYAADPLALQLALEAIDRGWEVAMTAEERQFLYLPLEHAEDPMMQALSVEKFGSLGDAYILDFAEKHAEVIRRFGRFPSRNAALGRESTAEEVAFLSDEGSGW</sequence>
<evidence type="ECO:0000313" key="1">
    <source>
        <dbReference type="EMBL" id="MBB4839393.1"/>
    </source>
</evidence>
<comment type="caution">
    <text evidence="1">The sequence shown here is derived from an EMBL/GenBank/DDBJ whole genome shotgun (WGS) entry which is preliminary data.</text>
</comment>
<keyword evidence="2" id="KW-1185">Reference proteome</keyword>
<dbReference type="Pfam" id="PF06041">
    <property type="entry name" value="DUF924"/>
    <property type="match status" value="1"/>
</dbReference>
<dbReference type="EMBL" id="JACHLN010000002">
    <property type="protein sequence ID" value="MBB4839393.1"/>
    <property type="molecule type" value="Genomic_DNA"/>
</dbReference>
<gene>
    <name evidence="1" type="ORF">HNP52_002462</name>
</gene>
<dbReference type="SUPFAM" id="SSF48452">
    <property type="entry name" value="TPR-like"/>
    <property type="match status" value="1"/>
</dbReference>
<protein>
    <submittedName>
        <fullName evidence="1">Uncharacterized protein (DUF924 family)</fullName>
    </submittedName>
</protein>
<proteinExistence type="predicted"/>
<evidence type="ECO:0000313" key="2">
    <source>
        <dbReference type="Proteomes" id="UP000575241"/>
    </source>
</evidence>
<organism evidence="1 2">
    <name type="scientific">Sphingomonas kyeonggiensis</name>
    <dbReference type="NCBI Taxonomy" id="1268553"/>
    <lineage>
        <taxon>Bacteria</taxon>
        <taxon>Pseudomonadati</taxon>
        <taxon>Pseudomonadota</taxon>
        <taxon>Alphaproteobacteria</taxon>
        <taxon>Sphingomonadales</taxon>
        <taxon>Sphingomonadaceae</taxon>
        <taxon>Sphingomonas</taxon>
    </lineage>
</organism>
<accession>A0A7W7K1T3</accession>
<name>A0A7W7K1T3_9SPHN</name>
<dbReference type="Gene3D" id="1.25.40.10">
    <property type="entry name" value="Tetratricopeptide repeat domain"/>
    <property type="match status" value="1"/>
</dbReference>